<dbReference type="AlphaFoldDB" id="A0AAE0K7H0"/>
<dbReference type="Proteomes" id="UP001287356">
    <property type="component" value="Unassembled WGS sequence"/>
</dbReference>
<comment type="caution">
    <text evidence="1">The sequence shown here is derived from an EMBL/GenBank/DDBJ whole genome shotgun (WGS) entry which is preliminary data.</text>
</comment>
<sequence length="198" mass="21726">MGFCSGASTAAGCHSQSLFACRGTGRRKAYCRSHSRWDGGENTARDACTGTQYLQRLFVRILSRRSRYITQGPSYSRLAVDSKRMCAPVVQASPLPSLFRTKLPGVVDKVLTIPIVEGMQVWGRASAFRPRLDSQETEDSLERNELTTSSPVLVRTYCTSRFWVVLSATHHRLDATITASRSSVSQGGALCHCACTVT</sequence>
<evidence type="ECO:0000313" key="2">
    <source>
        <dbReference type="Proteomes" id="UP001287356"/>
    </source>
</evidence>
<accession>A0AAE0K7H0</accession>
<dbReference type="EMBL" id="JAULSN010000005">
    <property type="protein sequence ID" value="KAK3371466.1"/>
    <property type="molecule type" value="Genomic_DNA"/>
</dbReference>
<gene>
    <name evidence="1" type="ORF">B0T24DRAFT_321365</name>
</gene>
<name>A0AAE0K7H0_9PEZI</name>
<keyword evidence="2" id="KW-1185">Reference proteome</keyword>
<organism evidence="1 2">
    <name type="scientific">Lasiosphaeria ovina</name>
    <dbReference type="NCBI Taxonomy" id="92902"/>
    <lineage>
        <taxon>Eukaryota</taxon>
        <taxon>Fungi</taxon>
        <taxon>Dikarya</taxon>
        <taxon>Ascomycota</taxon>
        <taxon>Pezizomycotina</taxon>
        <taxon>Sordariomycetes</taxon>
        <taxon>Sordariomycetidae</taxon>
        <taxon>Sordariales</taxon>
        <taxon>Lasiosphaeriaceae</taxon>
        <taxon>Lasiosphaeria</taxon>
    </lineage>
</organism>
<proteinExistence type="predicted"/>
<reference evidence="1" key="2">
    <citation type="submission" date="2023-06" db="EMBL/GenBank/DDBJ databases">
        <authorList>
            <consortium name="Lawrence Berkeley National Laboratory"/>
            <person name="Haridas S."/>
            <person name="Hensen N."/>
            <person name="Bonometti L."/>
            <person name="Westerberg I."/>
            <person name="Brannstrom I.O."/>
            <person name="Guillou S."/>
            <person name="Cros-Aarteil S."/>
            <person name="Calhoun S."/>
            <person name="Kuo A."/>
            <person name="Mondo S."/>
            <person name="Pangilinan J."/>
            <person name="Riley R."/>
            <person name="Labutti K."/>
            <person name="Andreopoulos B."/>
            <person name="Lipzen A."/>
            <person name="Chen C."/>
            <person name="Yanf M."/>
            <person name="Daum C."/>
            <person name="Ng V."/>
            <person name="Clum A."/>
            <person name="Steindorff A."/>
            <person name="Ohm R."/>
            <person name="Martin F."/>
            <person name="Silar P."/>
            <person name="Natvig D."/>
            <person name="Lalanne C."/>
            <person name="Gautier V."/>
            <person name="Ament-Velasquez S.L."/>
            <person name="Kruys A."/>
            <person name="Hutchinson M.I."/>
            <person name="Powell A.J."/>
            <person name="Barry K."/>
            <person name="Miller A.N."/>
            <person name="Grigoriev I.V."/>
            <person name="Debuchy R."/>
            <person name="Gladieux P."/>
            <person name="Thoren M.H."/>
            <person name="Johannesson H."/>
        </authorList>
    </citation>
    <scope>NUCLEOTIDE SEQUENCE</scope>
    <source>
        <strain evidence="1">CBS 958.72</strain>
    </source>
</reference>
<evidence type="ECO:0000313" key="1">
    <source>
        <dbReference type="EMBL" id="KAK3371466.1"/>
    </source>
</evidence>
<protein>
    <submittedName>
        <fullName evidence="1">Uncharacterized protein</fullName>
    </submittedName>
</protein>
<reference evidence="1" key="1">
    <citation type="journal article" date="2023" name="Mol. Phylogenet. Evol.">
        <title>Genome-scale phylogeny and comparative genomics of the fungal order Sordariales.</title>
        <authorList>
            <person name="Hensen N."/>
            <person name="Bonometti L."/>
            <person name="Westerberg I."/>
            <person name="Brannstrom I.O."/>
            <person name="Guillou S."/>
            <person name="Cros-Aarteil S."/>
            <person name="Calhoun S."/>
            <person name="Haridas S."/>
            <person name="Kuo A."/>
            <person name="Mondo S."/>
            <person name="Pangilinan J."/>
            <person name="Riley R."/>
            <person name="LaButti K."/>
            <person name="Andreopoulos B."/>
            <person name="Lipzen A."/>
            <person name="Chen C."/>
            <person name="Yan M."/>
            <person name="Daum C."/>
            <person name="Ng V."/>
            <person name="Clum A."/>
            <person name="Steindorff A."/>
            <person name="Ohm R.A."/>
            <person name="Martin F."/>
            <person name="Silar P."/>
            <person name="Natvig D.O."/>
            <person name="Lalanne C."/>
            <person name="Gautier V."/>
            <person name="Ament-Velasquez S.L."/>
            <person name="Kruys A."/>
            <person name="Hutchinson M.I."/>
            <person name="Powell A.J."/>
            <person name="Barry K."/>
            <person name="Miller A.N."/>
            <person name="Grigoriev I.V."/>
            <person name="Debuchy R."/>
            <person name="Gladieux P."/>
            <person name="Hiltunen Thoren M."/>
            <person name="Johannesson H."/>
        </authorList>
    </citation>
    <scope>NUCLEOTIDE SEQUENCE</scope>
    <source>
        <strain evidence="1">CBS 958.72</strain>
    </source>
</reference>